<proteinExistence type="predicted"/>
<organism evidence="1 2">
    <name type="scientific">Nothophoma quercina</name>
    <dbReference type="NCBI Taxonomy" id="749835"/>
    <lineage>
        <taxon>Eukaryota</taxon>
        <taxon>Fungi</taxon>
        <taxon>Dikarya</taxon>
        <taxon>Ascomycota</taxon>
        <taxon>Pezizomycotina</taxon>
        <taxon>Dothideomycetes</taxon>
        <taxon>Pleosporomycetidae</taxon>
        <taxon>Pleosporales</taxon>
        <taxon>Pleosporineae</taxon>
        <taxon>Didymellaceae</taxon>
        <taxon>Nothophoma</taxon>
    </lineage>
</organism>
<accession>A0ABR3QY77</accession>
<sequence length="263" mass="29993">MRSNLTYVVIFTNHVLDAPPNEVSRTLKDDLLRAVAQDLGEVSIDMREYGAIERQLALFEEQKQDEPHQIRPLAKLSAPALGLFTKHFYNLGLYKPIEILLTHLQIEIAHGHSIEIHTLYVPYLQELIELMLMYGVPMTNVTYRSFFEGVLRSYFELFVGQEPAQKHREEHEIWTKRAHATRCSLESFDHSYFRDILGDRYDNDVLPALMRLPGPAPGSHAHSRFDSIITLSTTGNKASRALDTTEDHKIDPALTASTIPLVT</sequence>
<gene>
    <name evidence="1" type="ORF">SLS59_007743</name>
</gene>
<dbReference type="EMBL" id="JAKIXB020000028">
    <property type="protein sequence ID" value="KAL1596712.1"/>
    <property type="molecule type" value="Genomic_DNA"/>
</dbReference>
<evidence type="ECO:0000313" key="2">
    <source>
        <dbReference type="Proteomes" id="UP001521222"/>
    </source>
</evidence>
<evidence type="ECO:0000313" key="1">
    <source>
        <dbReference type="EMBL" id="KAL1596712.1"/>
    </source>
</evidence>
<protein>
    <submittedName>
        <fullName evidence="1">Uncharacterized protein</fullName>
    </submittedName>
</protein>
<name>A0ABR3QY77_9PLEO</name>
<reference evidence="1 2" key="1">
    <citation type="submission" date="2024-02" db="EMBL/GenBank/DDBJ databases">
        <title>De novo assembly and annotation of 12 fungi associated with fruit tree decline syndrome in Ontario, Canada.</title>
        <authorList>
            <person name="Sulman M."/>
            <person name="Ellouze W."/>
            <person name="Ilyukhin E."/>
        </authorList>
    </citation>
    <scope>NUCLEOTIDE SEQUENCE [LARGE SCALE GENOMIC DNA]</scope>
    <source>
        <strain evidence="1 2">M97-236</strain>
    </source>
</reference>
<dbReference type="Proteomes" id="UP001521222">
    <property type="component" value="Unassembled WGS sequence"/>
</dbReference>
<comment type="caution">
    <text evidence="1">The sequence shown here is derived from an EMBL/GenBank/DDBJ whole genome shotgun (WGS) entry which is preliminary data.</text>
</comment>
<keyword evidence="2" id="KW-1185">Reference proteome</keyword>